<feature type="transmembrane region" description="Helical" evidence="2">
    <location>
        <begin position="6"/>
        <end position="23"/>
    </location>
</feature>
<accession>A0A7C4APZ7</accession>
<dbReference type="Gene3D" id="1.20.120.1200">
    <property type="entry name" value="NADH-ubiquinone/plastoquinone oxidoreductase chain 6, subunit NuoJ"/>
    <property type="match status" value="1"/>
</dbReference>
<proteinExistence type="inferred from homology"/>
<feature type="transmembrane region" description="Helical" evidence="2">
    <location>
        <begin position="53"/>
        <end position="77"/>
    </location>
</feature>
<evidence type="ECO:0000256" key="1">
    <source>
        <dbReference type="ARBA" id="ARBA00005698"/>
    </source>
</evidence>
<keyword evidence="2" id="KW-1133">Transmembrane helix</keyword>
<reference evidence="3" key="1">
    <citation type="journal article" date="2020" name="mSystems">
        <title>Genome- and Community-Level Interaction Insights into Carbon Utilization and Element Cycling Functions of Hydrothermarchaeota in Hydrothermal Sediment.</title>
        <authorList>
            <person name="Zhou Z."/>
            <person name="Liu Y."/>
            <person name="Xu W."/>
            <person name="Pan J."/>
            <person name="Luo Z.H."/>
            <person name="Li M."/>
        </authorList>
    </citation>
    <scope>NUCLEOTIDE SEQUENCE [LARGE SCALE GENOMIC DNA]</scope>
    <source>
        <strain evidence="3">SpSt-769</strain>
    </source>
</reference>
<evidence type="ECO:0000313" key="3">
    <source>
        <dbReference type="EMBL" id="HGH59726.1"/>
    </source>
</evidence>
<dbReference type="InterPro" id="IPR042106">
    <property type="entry name" value="Nuo/plastoQ_OxRdtase_6_NuoJ"/>
</dbReference>
<dbReference type="EMBL" id="DTGT01000012">
    <property type="protein sequence ID" value="HGH59726.1"/>
    <property type="molecule type" value="Genomic_DNA"/>
</dbReference>
<gene>
    <name evidence="3" type="ORF">ENV54_00355</name>
</gene>
<comment type="similarity">
    <text evidence="1 2">Belongs to the complex I subunit 6 family.</text>
</comment>
<keyword evidence="2" id="KW-0874">Quinone</keyword>
<dbReference type="EC" id="7.1.1.-" evidence="2"/>
<keyword evidence="2" id="KW-0812">Transmembrane</keyword>
<organism evidence="3">
    <name type="scientific">Desulfomonile tiedjei</name>
    <dbReference type="NCBI Taxonomy" id="2358"/>
    <lineage>
        <taxon>Bacteria</taxon>
        <taxon>Pseudomonadati</taxon>
        <taxon>Thermodesulfobacteriota</taxon>
        <taxon>Desulfomonilia</taxon>
        <taxon>Desulfomonilales</taxon>
        <taxon>Desulfomonilaceae</taxon>
        <taxon>Desulfomonile</taxon>
    </lineage>
</organism>
<protein>
    <recommendedName>
        <fullName evidence="2">NADH-quinone oxidoreductase subunit J</fullName>
        <ecNumber evidence="2">7.1.1.-</ecNumber>
    </recommendedName>
</protein>
<dbReference type="Pfam" id="PF00499">
    <property type="entry name" value="Oxidored_q3"/>
    <property type="match status" value="1"/>
</dbReference>
<keyword evidence="2" id="KW-0472">Membrane</keyword>
<keyword evidence="2" id="KW-1003">Cell membrane</keyword>
<feature type="transmembrane region" description="Helical" evidence="2">
    <location>
        <begin position="30"/>
        <end position="47"/>
    </location>
</feature>
<dbReference type="PANTHER" id="PTHR33269">
    <property type="entry name" value="NADH-UBIQUINONE OXIDOREDUCTASE CHAIN 6"/>
    <property type="match status" value="1"/>
</dbReference>
<dbReference type="GO" id="GO:0008137">
    <property type="term" value="F:NADH dehydrogenase (ubiquinone) activity"/>
    <property type="evidence" value="ECO:0007669"/>
    <property type="project" value="UniProtKB-UniRule"/>
</dbReference>
<comment type="subcellular location">
    <subcellularLocation>
        <location evidence="2">Cell membrane</location>
        <topology evidence="2">Multi-pass membrane protein</topology>
    </subcellularLocation>
</comment>
<keyword evidence="2" id="KW-0520">NAD</keyword>
<name>A0A7C4APZ7_9BACT</name>
<evidence type="ECO:0000256" key="2">
    <source>
        <dbReference type="RuleBase" id="RU004429"/>
    </source>
</evidence>
<dbReference type="PANTHER" id="PTHR33269:SF17">
    <property type="entry name" value="NADH-UBIQUINONE OXIDOREDUCTASE CHAIN 6"/>
    <property type="match status" value="1"/>
</dbReference>
<sequence length="175" mass="19445">MELALFYIIGAVVVASALCVVFLERPIHNVLFMIVTMIGLAGLFILLRAEFIAMVQLIVYAGAVMVLFLFVIMLLNLEQIRIPEDPSVYRRWIGVGFAVLLLLVVLPFVWVLKVGKVGTLMLDKAPEISNTEILGRELFTTYLLPFEIASVLLLAAIIGAVVLAKRRSDEKMTHS</sequence>
<dbReference type="GO" id="GO:0048038">
    <property type="term" value="F:quinone binding"/>
    <property type="evidence" value="ECO:0007669"/>
    <property type="project" value="UniProtKB-UniRule"/>
</dbReference>
<comment type="caution">
    <text evidence="3">The sequence shown here is derived from an EMBL/GenBank/DDBJ whole genome shotgun (WGS) entry which is preliminary data.</text>
</comment>
<comment type="function">
    <text evidence="2">NDH-1 shuttles electrons from NADH, via FMN and iron-sulfur (Fe-S) centers, to quinones in the respiratory chain. Couples the redox reaction to proton translocation (for every two electrons transferred, four hydrogen ions are translocated across the cytoplasmic membrane), and thus conserves the redox energy in a proton gradient.</text>
</comment>
<dbReference type="InterPro" id="IPR001457">
    <property type="entry name" value="NADH_UbQ/plastoQ_OxRdtase_su6"/>
</dbReference>
<comment type="catalytic activity">
    <reaction evidence="2">
        <text>a quinone + NADH + 5 H(+)(in) = a quinol + NAD(+) + 4 H(+)(out)</text>
        <dbReference type="Rhea" id="RHEA:57888"/>
        <dbReference type="ChEBI" id="CHEBI:15378"/>
        <dbReference type="ChEBI" id="CHEBI:24646"/>
        <dbReference type="ChEBI" id="CHEBI:57540"/>
        <dbReference type="ChEBI" id="CHEBI:57945"/>
        <dbReference type="ChEBI" id="CHEBI:132124"/>
    </reaction>
</comment>
<feature type="transmembrane region" description="Helical" evidence="2">
    <location>
        <begin position="142"/>
        <end position="164"/>
    </location>
</feature>
<dbReference type="AlphaFoldDB" id="A0A7C4APZ7"/>
<dbReference type="GO" id="GO:0005886">
    <property type="term" value="C:plasma membrane"/>
    <property type="evidence" value="ECO:0007669"/>
    <property type="project" value="UniProtKB-SubCell"/>
</dbReference>
<feature type="transmembrane region" description="Helical" evidence="2">
    <location>
        <begin position="89"/>
        <end position="112"/>
    </location>
</feature>